<evidence type="ECO:0000256" key="5">
    <source>
        <dbReference type="ARBA" id="ARBA00022989"/>
    </source>
</evidence>
<keyword evidence="3" id="KW-1003">Cell membrane</keyword>
<reference evidence="9 10" key="1">
    <citation type="submission" date="2015-02" db="EMBL/GenBank/DDBJ databases">
        <title>Draft genome sequences of ten Microbacterium spp. with emphasis on heavy metal contaminated environments.</title>
        <authorList>
            <person name="Corretto E."/>
        </authorList>
    </citation>
    <scope>NUCLEOTIDE SEQUENCE [LARGE SCALE GENOMIC DNA]</scope>
    <source>
        <strain evidence="9 10">DSM 12966</strain>
    </source>
</reference>
<feature type="transmembrane region" description="Helical" evidence="7">
    <location>
        <begin position="189"/>
        <end position="214"/>
    </location>
</feature>
<dbReference type="Gene3D" id="1.10.3720.10">
    <property type="entry name" value="MetI-like"/>
    <property type="match status" value="1"/>
</dbReference>
<comment type="similarity">
    <text evidence="7">Belongs to the binding-protein-dependent transport system permease family.</text>
</comment>
<evidence type="ECO:0000256" key="2">
    <source>
        <dbReference type="ARBA" id="ARBA00022448"/>
    </source>
</evidence>
<sequence length="283" mass="30320">MTRKTRVRAGTVVGHTAAILWSALAIIPFALIVLLAFKSNTDIYTDPLGLFDVDWYPQNFVDAWNGAPGGQGFAVYLINSAIVTIVAITGCLLIGAFTAYFATLASTRVRSMIVRLFLVATTLPLIMLLIPYYSAFNALDLLGSPWALGVLYIALCLPTCVLILHSFYLGFPAELAEAAAIDGLGRFQVFAKIVLPLSKGPIVAVGMINAFFVWGETQLAIVLLQAPDSRTIPVGLLDFKGQFASNTGAIFAGLTLATIPLIIVYLVFNRSITKGVALGGVFR</sequence>
<dbReference type="InterPro" id="IPR000515">
    <property type="entry name" value="MetI-like"/>
</dbReference>
<evidence type="ECO:0000313" key="9">
    <source>
        <dbReference type="EMBL" id="KJL19253.1"/>
    </source>
</evidence>
<evidence type="ECO:0000256" key="6">
    <source>
        <dbReference type="ARBA" id="ARBA00023136"/>
    </source>
</evidence>
<evidence type="ECO:0000256" key="4">
    <source>
        <dbReference type="ARBA" id="ARBA00022692"/>
    </source>
</evidence>
<evidence type="ECO:0000259" key="8">
    <source>
        <dbReference type="PROSITE" id="PS50928"/>
    </source>
</evidence>
<comment type="subcellular location">
    <subcellularLocation>
        <location evidence="1 7">Cell membrane</location>
        <topology evidence="1 7">Multi-pass membrane protein</topology>
    </subcellularLocation>
</comment>
<dbReference type="InterPro" id="IPR035906">
    <property type="entry name" value="MetI-like_sf"/>
</dbReference>
<evidence type="ECO:0000313" key="10">
    <source>
        <dbReference type="Proteomes" id="UP000033572"/>
    </source>
</evidence>
<keyword evidence="4 7" id="KW-0812">Transmembrane</keyword>
<feature type="domain" description="ABC transmembrane type-1" evidence="8">
    <location>
        <begin position="77"/>
        <end position="268"/>
    </location>
</feature>
<feature type="transmembrane region" description="Helical" evidence="7">
    <location>
        <begin position="146"/>
        <end position="168"/>
    </location>
</feature>
<feature type="transmembrane region" description="Helical" evidence="7">
    <location>
        <begin position="12"/>
        <end position="37"/>
    </location>
</feature>
<dbReference type="PROSITE" id="PS50928">
    <property type="entry name" value="ABC_TM1"/>
    <property type="match status" value="1"/>
</dbReference>
<evidence type="ECO:0000256" key="3">
    <source>
        <dbReference type="ARBA" id="ARBA00022475"/>
    </source>
</evidence>
<dbReference type="PANTHER" id="PTHR43744:SF8">
    <property type="entry name" value="SN-GLYCEROL-3-PHOSPHATE TRANSPORT SYSTEM PERMEASE PROTEIN UGPE"/>
    <property type="match status" value="1"/>
</dbReference>
<dbReference type="GO" id="GO:0055085">
    <property type="term" value="P:transmembrane transport"/>
    <property type="evidence" value="ECO:0007669"/>
    <property type="project" value="InterPro"/>
</dbReference>
<gene>
    <name evidence="9" type="primary">sugB_9</name>
    <name evidence="9" type="ORF">RN50_02538</name>
</gene>
<keyword evidence="2 7" id="KW-0813">Transport</keyword>
<keyword evidence="6 7" id="KW-0472">Membrane</keyword>
<feature type="transmembrane region" description="Helical" evidence="7">
    <location>
        <begin position="113"/>
        <end position="134"/>
    </location>
</feature>
<accession>A0A0F0KEH8</accession>
<dbReference type="PANTHER" id="PTHR43744">
    <property type="entry name" value="ABC TRANSPORTER PERMEASE PROTEIN MG189-RELATED-RELATED"/>
    <property type="match status" value="1"/>
</dbReference>
<dbReference type="AlphaFoldDB" id="A0A0F0KEH8"/>
<dbReference type="EMBL" id="JYIU01000045">
    <property type="protein sequence ID" value="KJL19253.1"/>
    <property type="molecule type" value="Genomic_DNA"/>
</dbReference>
<organism evidence="9 10">
    <name type="scientific">Microbacterium foliorum</name>
    <dbReference type="NCBI Taxonomy" id="104336"/>
    <lineage>
        <taxon>Bacteria</taxon>
        <taxon>Bacillati</taxon>
        <taxon>Actinomycetota</taxon>
        <taxon>Actinomycetes</taxon>
        <taxon>Micrococcales</taxon>
        <taxon>Microbacteriaceae</taxon>
        <taxon>Microbacterium</taxon>
    </lineage>
</organism>
<evidence type="ECO:0000256" key="7">
    <source>
        <dbReference type="RuleBase" id="RU363032"/>
    </source>
</evidence>
<keyword evidence="5 7" id="KW-1133">Transmembrane helix</keyword>
<feature type="transmembrane region" description="Helical" evidence="7">
    <location>
        <begin position="249"/>
        <end position="268"/>
    </location>
</feature>
<dbReference type="CDD" id="cd06261">
    <property type="entry name" value="TM_PBP2"/>
    <property type="match status" value="1"/>
</dbReference>
<feature type="transmembrane region" description="Helical" evidence="7">
    <location>
        <begin position="73"/>
        <end position="101"/>
    </location>
</feature>
<dbReference type="Proteomes" id="UP000033572">
    <property type="component" value="Unassembled WGS sequence"/>
</dbReference>
<dbReference type="GeneID" id="94443337"/>
<evidence type="ECO:0000256" key="1">
    <source>
        <dbReference type="ARBA" id="ARBA00004651"/>
    </source>
</evidence>
<dbReference type="SUPFAM" id="SSF161098">
    <property type="entry name" value="MetI-like"/>
    <property type="match status" value="1"/>
</dbReference>
<name>A0A0F0KEH8_9MICO</name>
<protein>
    <submittedName>
        <fullName evidence="9">Trehalose transport system permease protein SugB</fullName>
    </submittedName>
</protein>
<comment type="caution">
    <text evidence="9">The sequence shown here is derived from an EMBL/GenBank/DDBJ whole genome shotgun (WGS) entry which is preliminary data.</text>
</comment>
<dbReference type="GO" id="GO:0005886">
    <property type="term" value="C:plasma membrane"/>
    <property type="evidence" value="ECO:0007669"/>
    <property type="project" value="UniProtKB-SubCell"/>
</dbReference>
<dbReference type="PATRIC" id="fig|104336.4.peg.2583"/>
<dbReference type="RefSeq" id="WP_045254865.1">
    <property type="nucleotide sequence ID" value="NZ_CP031425.1"/>
</dbReference>
<proteinExistence type="inferred from homology"/>
<keyword evidence="10" id="KW-1185">Reference proteome</keyword>
<dbReference type="KEGG" id="mfol:DXT68_02950"/>
<dbReference type="Pfam" id="PF00528">
    <property type="entry name" value="BPD_transp_1"/>
    <property type="match status" value="1"/>
</dbReference>